<keyword evidence="7" id="KW-1185">Reference proteome</keyword>
<evidence type="ECO:0000256" key="3">
    <source>
        <dbReference type="ARBA" id="ARBA00022844"/>
    </source>
</evidence>
<gene>
    <name evidence="6" type="ORF">HWQ62_00062</name>
</gene>
<dbReference type="EMBL" id="MT663534">
    <property type="protein sequence ID" value="QOI90199.1"/>
    <property type="molecule type" value="Genomic_DNA"/>
</dbReference>
<comment type="subcellular location">
    <subcellularLocation>
        <location evidence="1">Virion</location>
    </subcellularLocation>
</comment>
<dbReference type="Proteomes" id="UP001162120">
    <property type="component" value="Segment"/>
</dbReference>
<evidence type="ECO:0000259" key="4">
    <source>
        <dbReference type="Pfam" id="PF04451"/>
    </source>
</evidence>
<evidence type="ECO:0000259" key="5">
    <source>
        <dbReference type="Pfam" id="PF16903"/>
    </source>
</evidence>
<dbReference type="Gene3D" id="2.70.9.20">
    <property type="entry name" value="Major capsid protein Vp54"/>
    <property type="match status" value="1"/>
</dbReference>
<dbReference type="SUPFAM" id="SSF49749">
    <property type="entry name" value="Group II dsDNA viruses VP"/>
    <property type="match status" value="2"/>
</dbReference>
<evidence type="ECO:0000313" key="7">
    <source>
        <dbReference type="Proteomes" id="UP001162120"/>
    </source>
</evidence>
<feature type="domain" description="Major capsid protein C-terminal" evidence="4">
    <location>
        <begin position="252"/>
        <end position="442"/>
    </location>
</feature>
<dbReference type="Pfam" id="PF04451">
    <property type="entry name" value="Capsid_NCLDV"/>
    <property type="match status" value="1"/>
</dbReference>
<name>A0A7L9AXD4_9VIRU</name>
<reference evidence="6" key="1">
    <citation type="submission" date="2020-06" db="EMBL/GenBank/DDBJ databases">
        <title>Lateral gene transfer of anion-conducting channel rhodopsins between green algae and giant viruses.</title>
        <authorList>
            <person name="Rozenberg A."/>
            <person name="Oppermann J."/>
            <person name="Wietek J."/>
            <person name="Fernandez Lahore R.G."/>
            <person name="Sandaa R.-A."/>
            <person name="Bratbak G."/>
            <person name="Hegemann P."/>
            <person name="Beja O."/>
        </authorList>
    </citation>
    <scope>NUCLEOTIDE SEQUENCE</scope>
    <source>
        <strain evidence="6">01B</strain>
    </source>
</reference>
<dbReference type="InterPro" id="IPR007542">
    <property type="entry name" value="MCP_C"/>
</dbReference>
<dbReference type="Gene3D" id="2.70.9.10">
    <property type="entry name" value="Adenovirus Type 2 Hexon, domain 4"/>
    <property type="match status" value="1"/>
</dbReference>
<protein>
    <submittedName>
        <fullName evidence="6">Major capsid protein</fullName>
    </submittedName>
</protein>
<keyword evidence="3" id="KW-0946">Virion</keyword>
<evidence type="ECO:0000256" key="2">
    <source>
        <dbReference type="ARBA" id="ARBA00022561"/>
    </source>
</evidence>
<evidence type="ECO:0000256" key="1">
    <source>
        <dbReference type="ARBA" id="ARBA00004328"/>
    </source>
</evidence>
<accession>A0A7L9AXD4</accession>
<proteinExistence type="predicted"/>
<sequence>MPGGLIQLVAFGAQNILLNGNPSVSFFKKVYKTHTNFAMESMKVSFNRNVINFDQSSTLISTIKRNADLVQNIYFSFEIPSIKKVITKNDGGTITGEDFRFVKNLGEAMIENYFIYIGGSMVDNQYGEWLHIWNELSIESSKRYGYDKLIGNIPEIYSPDPFNRLKNGSIQIEKQRLYVPLKFWFNRNPGLALPLIALQYHEVEIHVALRPYKELFTINGIKPTTWNTYFESATLNINPHLEVNYVFLDTYERNYFATNAQDYLIEQTIKIPVLNINKFSITELVLQNPVKEIIWVLKRNDVDESNNWFEYVDFDYTDIREYEQLDGTCACENYKREKEIMVNGKLIFNGIDRFEEKDASYFNLIQPYQHHTVIPKAGIYVYSFSLFPENFQPSGTCNMSRINKIQLQIERIPIPEDELYKYDMFVYVVNYNFLRVTAGLAGLAFSS</sequence>
<dbReference type="Pfam" id="PF16903">
    <property type="entry name" value="Capsid_N"/>
    <property type="match status" value="1"/>
</dbReference>
<feature type="domain" description="Major capsid protein N-terminal" evidence="5">
    <location>
        <begin position="25"/>
        <end position="249"/>
    </location>
</feature>
<dbReference type="GO" id="GO:0005198">
    <property type="term" value="F:structural molecule activity"/>
    <property type="evidence" value="ECO:0007669"/>
    <property type="project" value="InterPro"/>
</dbReference>
<dbReference type="InterPro" id="IPR031654">
    <property type="entry name" value="Capsid_N"/>
</dbReference>
<keyword evidence="2" id="KW-0167">Capsid protein</keyword>
<evidence type="ECO:0000313" key="6">
    <source>
        <dbReference type="EMBL" id="QOI90199.1"/>
    </source>
</evidence>
<dbReference type="GO" id="GO:0019028">
    <property type="term" value="C:viral capsid"/>
    <property type="evidence" value="ECO:0007669"/>
    <property type="project" value="UniProtKB-KW"/>
</dbReference>
<organism evidence="6 7">
    <name type="scientific">Pyramimonas orientalis virus 01B</name>
    <dbReference type="NCBI Taxonomy" id="3134525"/>
    <lineage>
        <taxon>Viruses</taxon>
        <taxon>Varidnaviria</taxon>
        <taxon>Bamfordvirae</taxon>
        <taxon>Nucleocytoviricota</taxon>
        <taxon>Megaviricetes</taxon>
        <taxon>Imitervirales</taxon>
        <taxon>Allomimiviridae</taxon>
        <taxon>Heliosvirus</taxon>
        <taxon>Heliosvirus raunefjordenense</taxon>
    </lineage>
</organism>
<dbReference type="InterPro" id="IPR038519">
    <property type="entry name" value="MCP_C_sf"/>
</dbReference>
<dbReference type="InterPro" id="IPR016112">
    <property type="entry name" value="VP_dsDNA_II"/>
</dbReference>